<evidence type="ECO:0000259" key="2">
    <source>
        <dbReference type="Pfam" id="PF13204"/>
    </source>
</evidence>
<dbReference type="SUPFAM" id="SSF63446">
    <property type="entry name" value="Type I dockerin domain"/>
    <property type="match status" value="1"/>
</dbReference>
<feature type="domain" description="DUF5060" evidence="3">
    <location>
        <begin position="74"/>
        <end position="140"/>
    </location>
</feature>
<evidence type="ECO:0000313" key="4">
    <source>
        <dbReference type="EMBL" id="QNO41777.1"/>
    </source>
</evidence>
<dbReference type="InterPro" id="IPR002105">
    <property type="entry name" value="Dockerin_1_rpt"/>
</dbReference>
<dbReference type="PROSITE" id="PS00018">
    <property type="entry name" value="EF_HAND_1"/>
    <property type="match status" value="1"/>
</dbReference>
<evidence type="ECO:0000313" key="5">
    <source>
        <dbReference type="EMBL" id="QNO42754.1"/>
    </source>
</evidence>
<dbReference type="InterPro" id="IPR032260">
    <property type="entry name" value="DUF5060"/>
</dbReference>
<dbReference type="GO" id="GO:0004553">
    <property type="term" value="F:hydrolase activity, hydrolyzing O-glycosyl compounds"/>
    <property type="evidence" value="ECO:0007669"/>
    <property type="project" value="InterPro"/>
</dbReference>
<feature type="domain" description="Putative collagen-binding" evidence="1">
    <location>
        <begin position="461"/>
        <end position="533"/>
    </location>
</feature>
<evidence type="ECO:0000259" key="3">
    <source>
        <dbReference type="Pfam" id="PF16586"/>
    </source>
</evidence>
<reference evidence="4" key="1">
    <citation type="submission" date="2020-06" db="EMBL/GenBank/DDBJ databases">
        <title>Unique genomic features of the anaerobic methanotrophic archaea.</title>
        <authorList>
            <person name="Chadwick G.L."/>
            <person name="Skennerton C.T."/>
            <person name="Laso-Perez R."/>
            <person name="Leu A.O."/>
            <person name="Speth D.R."/>
            <person name="Yu H."/>
            <person name="Morgan-Lang C."/>
            <person name="Hatzenpichler R."/>
            <person name="Goudeau D."/>
            <person name="Malmstrom R."/>
            <person name="Brazelton W.J."/>
            <person name="Woyke T."/>
            <person name="Hallam S.J."/>
            <person name="Tyson G.W."/>
            <person name="Wegener G."/>
            <person name="Boetius A."/>
            <person name="Orphan V."/>
        </authorList>
    </citation>
    <scope>NUCLEOTIDE SEQUENCE</scope>
</reference>
<dbReference type="InterPro" id="IPR024749">
    <property type="entry name" value="Collagen-bd_put"/>
</dbReference>
<dbReference type="InterPro" id="IPR017853">
    <property type="entry name" value="GH"/>
</dbReference>
<sequence length="624" mass="69349">MKCNTSKIVVCAIILAGVLAGIIGLLDTNKIPRVDWYDPKHGNYTDRGTLTGGGNKTVTPPFSGDAVLHIKPIGTWGVYEVTLNTTNSYSNPYLDVNLFATFSGPNGTEITIDGFWDGGGNWKVRMAPTKAGAWNYTTNSTDSQLNGKTGSFKSVESGKKGFIKINPDYPHTFMYDDGTPFFWLGDTVWGWFAGDWVSFADGTFQNWVDTRASQGFTVLQGTLYTVDGSNEGGPIFYSVSAEALNPKFFQWLDKRVQYATDQDMLLVSWIDWSECWRAGMSGERYDRYANYVVARYSAYNVIWGVMAEYEEIEDDEAIRNAGQFIKSIDPYQHPVTTHTVDTTTDSFGPETWIDFHGQQQKGMSIDNFNLWIISDRSYNKPVVNLEQGYEEQTEYGASNPIEYRQAGWAILAGGGFFTYGHGKMLAAENPPDWSSLYSQGAAEMGYIKNFWDNIEFWKMSPDNSLITSGTAYCLANPGNEYVIYLPSGGSATIDLSDATGILDAEWYDPKDGTYHNKRTVTGGGSETFTPPFSGDAVLHIVREMYQQRGDSAYVLTRGFAGVEVSEMYQQRGDLNGDGQITFVDVLIIFWMAVRGEHTPEADMNRDGRVTLLDALLIPQVATSG</sequence>
<dbReference type="Pfam" id="PF16586">
    <property type="entry name" value="DUF5060"/>
    <property type="match status" value="1"/>
</dbReference>
<dbReference type="PANTHER" id="PTHR37836:SF2">
    <property type="entry name" value="DUF4038 DOMAIN-CONTAINING PROTEIN"/>
    <property type="match status" value="1"/>
</dbReference>
<dbReference type="InterPro" id="IPR036439">
    <property type="entry name" value="Dockerin_dom_sf"/>
</dbReference>
<proteinExistence type="predicted"/>
<dbReference type="Pfam" id="PF12904">
    <property type="entry name" value="Collagen_bind_2"/>
    <property type="match status" value="1"/>
</dbReference>
<dbReference type="InterPro" id="IPR013783">
    <property type="entry name" value="Ig-like_fold"/>
</dbReference>
<dbReference type="PANTHER" id="PTHR37836">
    <property type="entry name" value="LMO1036 PROTEIN"/>
    <property type="match status" value="1"/>
</dbReference>
<dbReference type="GO" id="GO:0000272">
    <property type="term" value="P:polysaccharide catabolic process"/>
    <property type="evidence" value="ECO:0007669"/>
    <property type="project" value="InterPro"/>
</dbReference>
<dbReference type="InterPro" id="IPR018247">
    <property type="entry name" value="EF_Hand_1_Ca_BS"/>
</dbReference>
<dbReference type="Pfam" id="PF00404">
    <property type="entry name" value="Dockerin_1"/>
    <property type="match status" value="1"/>
</dbReference>
<evidence type="ECO:0008006" key="6">
    <source>
        <dbReference type="Google" id="ProtNLM"/>
    </source>
</evidence>
<dbReference type="CDD" id="cd14256">
    <property type="entry name" value="Dockerin_I"/>
    <property type="match status" value="1"/>
</dbReference>
<dbReference type="AlphaFoldDB" id="A0A7G9Y193"/>
<dbReference type="SUPFAM" id="SSF51445">
    <property type="entry name" value="(Trans)glycosidases"/>
    <property type="match status" value="1"/>
</dbReference>
<dbReference type="Gene3D" id="2.60.40.10">
    <property type="entry name" value="Immunoglobulins"/>
    <property type="match status" value="1"/>
</dbReference>
<dbReference type="Gene3D" id="1.10.1330.10">
    <property type="entry name" value="Dockerin domain"/>
    <property type="match status" value="1"/>
</dbReference>
<dbReference type="EMBL" id="MT630670">
    <property type="protein sequence ID" value="QNO41777.1"/>
    <property type="molecule type" value="Genomic_DNA"/>
</dbReference>
<name>A0A7G9Y193_9EURY</name>
<accession>A0A7G9Y193</accession>
<feature type="domain" description="Apiosidase-like catalytic" evidence="2">
    <location>
        <begin position="172"/>
        <end position="457"/>
    </location>
</feature>
<evidence type="ECO:0000259" key="1">
    <source>
        <dbReference type="Pfam" id="PF12904"/>
    </source>
</evidence>
<dbReference type="Gene3D" id="3.20.20.80">
    <property type="entry name" value="Glycosidases"/>
    <property type="match status" value="1"/>
</dbReference>
<gene>
    <name evidence="5" type="ORF">BPAOADCO_00018</name>
    <name evidence="4" type="ORF">PIKABMHP_00018</name>
</gene>
<dbReference type="EMBL" id="MT630760">
    <property type="protein sequence ID" value="QNO42754.1"/>
    <property type="molecule type" value="Genomic_DNA"/>
</dbReference>
<protein>
    <recommendedName>
        <fullName evidence="6">Dockerin domain-containing protein</fullName>
    </recommendedName>
</protein>
<dbReference type="InterPro" id="IPR025277">
    <property type="entry name" value="Apiosidase-like_cat_dom"/>
</dbReference>
<dbReference type="Pfam" id="PF13204">
    <property type="entry name" value="Apiosidase"/>
    <property type="match status" value="1"/>
</dbReference>
<organism evidence="4">
    <name type="scientific">Candidatus Methanogaster sp. ANME-2c ERB4</name>
    <dbReference type="NCBI Taxonomy" id="2759911"/>
    <lineage>
        <taxon>Archaea</taxon>
        <taxon>Methanobacteriati</taxon>
        <taxon>Methanobacteriota</taxon>
        <taxon>Stenosarchaea group</taxon>
        <taxon>Methanomicrobia</taxon>
        <taxon>Methanosarcinales</taxon>
        <taxon>ANME-2 cluster</taxon>
        <taxon>Candidatus Methanogasteraceae</taxon>
        <taxon>Candidatus Methanogaster</taxon>
    </lineage>
</organism>